<dbReference type="Proteomes" id="UP000295252">
    <property type="component" value="Chromosome I"/>
</dbReference>
<evidence type="ECO:0008006" key="6">
    <source>
        <dbReference type="Google" id="ProtNLM"/>
    </source>
</evidence>
<organism evidence="4 5">
    <name type="scientific">Coffea canephora</name>
    <name type="common">Robusta coffee</name>
    <dbReference type="NCBI Taxonomy" id="49390"/>
    <lineage>
        <taxon>Eukaryota</taxon>
        <taxon>Viridiplantae</taxon>
        <taxon>Streptophyta</taxon>
        <taxon>Embryophyta</taxon>
        <taxon>Tracheophyta</taxon>
        <taxon>Spermatophyta</taxon>
        <taxon>Magnoliopsida</taxon>
        <taxon>eudicotyledons</taxon>
        <taxon>Gunneridae</taxon>
        <taxon>Pentapetalae</taxon>
        <taxon>asterids</taxon>
        <taxon>lamiids</taxon>
        <taxon>Gentianales</taxon>
        <taxon>Rubiaceae</taxon>
        <taxon>Ixoroideae</taxon>
        <taxon>Gardenieae complex</taxon>
        <taxon>Bertiereae - Coffeeae clade</taxon>
        <taxon>Coffeeae</taxon>
        <taxon>Coffea</taxon>
    </lineage>
</organism>
<dbReference type="InterPro" id="IPR044839">
    <property type="entry name" value="NDR1-like"/>
</dbReference>
<dbReference type="EMBL" id="HG739108">
    <property type="protein sequence ID" value="CDP06856.1"/>
    <property type="molecule type" value="Genomic_DNA"/>
</dbReference>
<keyword evidence="2 3" id="KW-0472">Membrane</keyword>
<dbReference type="PhylomeDB" id="A0A068UEF5"/>
<accession>A0A068UEF5</accession>
<keyword evidence="3" id="KW-0812">Transmembrane</keyword>
<dbReference type="Gramene" id="CDP06856">
    <property type="protein sequence ID" value="CDP06856"/>
    <property type="gene ID" value="GSCOC_T00023884001"/>
</dbReference>
<dbReference type="GO" id="GO:0005886">
    <property type="term" value="C:plasma membrane"/>
    <property type="evidence" value="ECO:0007669"/>
    <property type="project" value="TreeGrafter"/>
</dbReference>
<evidence type="ECO:0000313" key="4">
    <source>
        <dbReference type="EMBL" id="CDP06856.1"/>
    </source>
</evidence>
<proteinExistence type="predicted"/>
<dbReference type="AlphaFoldDB" id="A0A068UEF5"/>
<keyword evidence="3" id="KW-1133">Transmembrane helix</keyword>
<dbReference type="GO" id="GO:0098542">
    <property type="term" value="P:defense response to other organism"/>
    <property type="evidence" value="ECO:0007669"/>
    <property type="project" value="InterPro"/>
</dbReference>
<dbReference type="PANTHER" id="PTHR31234">
    <property type="entry name" value="LATE EMBRYOGENESIS ABUNDANT (LEA) HYDROXYPROLINE-RICH GLYCOPROTEIN FAMILY"/>
    <property type="match status" value="1"/>
</dbReference>
<comment type="subcellular location">
    <subcellularLocation>
        <location evidence="1">Membrane</location>
    </subcellularLocation>
</comment>
<evidence type="ECO:0000256" key="1">
    <source>
        <dbReference type="ARBA" id="ARBA00004370"/>
    </source>
</evidence>
<feature type="transmembrane region" description="Helical" evidence="3">
    <location>
        <begin position="38"/>
        <end position="60"/>
    </location>
</feature>
<dbReference type="OrthoDB" id="695142at2759"/>
<dbReference type="PANTHER" id="PTHR31234:SF2">
    <property type="entry name" value="OS05G0199100 PROTEIN"/>
    <property type="match status" value="1"/>
</dbReference>
<reference evidence="5" key="1">
    <citation type="journal article" date="2014" name="Science">
        <title>The coffee genome provides insight into the convergent evolution of caffeine biosynthesis.</title>
        <authorList>
            <person name="Denoeud F."/>
            <person name="Carretero-Paulet L."/>
            <person name="Dereeper A."/>
            <person name="Droc G."/>
            <person name="Guyot R."/>
            <person name="Pietrella M."/>
            <person name="Zheng C."/>
            <person name="Alberti A."/>
            <person name="Anthony F."/>
            <person name="Aprea G."/>
            <person name="Aury J.M."/>
            <person name="Bento P."/>
            <person name="Bernard M."/>
            <person name="Bocs S."/>
            <person name="Campa C."/>
            <person name="Cenci A."/>
            <person name="Combes M.C."/>
            <person name="Crouzillat D."/>
            <person name="Da Silva C."/>
            <person name="Daddiego L."/>
            <person name="De Bellis F."/>
            <person name="Dussert S."/>
            <person name="Garsmeur O."/>
            <person name="Gayraud T."/>
            <person name="Guignon V."/>
            <person name="Jahn K."/>
            <person name="Jamilloux V."/>
            <person name="Joet T."/>
            <person name="Labadie K."/>
            <person name="Lan T."/>
            <person name="Leclercq J."/>
            <person name="Lepelley M."/>
            <person name="Leroy T."/>
            <person name="Li L.T."/>
            <person name="Librado P."/>
            <person name="Lopez L."/>
            <person name="Munoz A."/>
            <person name="Noel B."/>
            <person name="Pallavicini A."/>
            <person name="Perrotta G."/>
            <person name="Poncet V."/>
            <person name="Pot D."/>
            <person name="Priyono X."/>
            <person name="Rigoreau M."/>
            <person name="Rouard M."/>
            <person name="Rozas J."/>
            <person name="Tranchant-Dubreuil C."/>
            <person name="VanBuren R."/>
            <person name="Zhang Q."/>
            <person name="Andrade A.C."/>
            <person name="Argout X."/>
            <person name="Bertrand B."/>
            <person name="de Kochko A."/>
            <person name="Graziosi G."/>
            <person name="Henry R.J."/>
            <person name="Jayarama X."/>
            <person name="Ming R."/>
            <person name="Nagai C."/>
            <person name="Rounsley S."/>
            <person name="Sankoff D."/>
            <person name="Giuliano G."/>
            <person name="Albert V.A."/>
            <person name="Wincker P."/>
            <person name="Lashermes P."/>
        </authorList>
    </citation>
    <scope>NUCLEOTIDE SEQUENCE [LARGE SCALE GENOMIC DNA]</scope>
    <source>
        <strain evidence="5">cv. DH200-94</strain>
    </source>
</reference>
<evidence type="ECO:0000256" key="2">
    <source>
        <dbReference type="ARBA" id="ARBA00023136"/>
    </source>
</evidence>
<dbReference type="InParanoid" id="A0A068UEF5"/>
<protein>
    <recommendedName>
        <fullName evidence="6">Late embryogenesis abundant protein LEA-2 subgroup domain-containing protein</fullName>
    </recommendedName>
</protein>
<keyword evidence="5" id="KW-1185">Reference proteome</keyword>
<evidence type="ECO:0000313" key="5">
    <source>
        <dbReference type="Proteomes" id="UP000295252"/>
    </source>
</evidence>
<name>A0A068UEF5_COFCA</name>
<evidence type="ECO:0000256" key="3">
    <source>
        <dbReference type="SAM" id="Phobius"/>
    </source>
</evidence>
<gene>
    <name evidence="4" type="ORF">GSCOC_T00023884001</name>
</gene>
<sequence>MASIDLEAARIRTSTLHFTPHSSTSSGLNKARPLLRCMIWALILLVIAISACTFAVWYVLRPRVPIIHINSFDISNSTQYKMGFTVKNRNLLTSLWFCTLNMSLFYNGHKISSSSLETFSLNKMNETTQSVEFAVASPNNWLQIEETNAIDDMGMEVTRKRLSFDVEVRDTVVISAGKLYYNKKKMEILCQDLKMEYFFKERSWKFMGEKNCLVRFSNAS</sequence>